<reference evidence="1" key="1">
    <citation type="submission" date="2018-02" db="EMBL/GenBank/DDBJ databases">
        <title>The genomes of Aspergillus section Nigri reveals drivers in fungal speciation.</title>
        <authorList>
            <consortium name="DOE Joint Genome Institute"/>
            <person name="Vesth T.C."/>
            <person name="Nybo J."/>
            <person name="Theobald S."/>
            <person name="Brandl J."/>
            <person name="Frisvad J.C."/>
            <person name="Nielsen K.F."/>
            <person name="Lyhne E.K."/>
            <person name="Kogle M.E."/>
            <person name="Kuo A."/>
            <person name="Riley R."/>
            <person name="Clum A."/>
            <person name="Nolan M."/>
            <person name="Lipzen A."/>
            <person name="Salamov A."/>
            <person name="Henrissat B."/>
            <person name="Wiebenga A."/>
            <person name="De vries R.P."/>
            <person name="Grigoriev I.V."/>
            <person name="Mortensen U.H."/>
            <person name="Andersen M.R."/>
            <person name="Baker S.E."/>
        </authorList>
    </citation>
    <scope>NUCLEOTIDE SEQUENCE</scope>
    <source>
        <strain evidence="1">CBS 115574</strain>
    </source>
</reference>
<proteinExistence type="predicted"/>
<gene>
    <name evidence="1" type="ORF">BO79DRAFT_260522</name>
</gene>
<dbReference type="Proteomes" id="UP000249748">
    <property type="component" value="Unassembled WGS sequence"/>
</dbReference>
<organism evidence="1 2">
    <name type="scientific">Aspergillus costaricaensis CBS 115574</name>
    <dbReference type="NCBI Taxonomy" id="1448317"/>
    <lineage>
        <taxon>Eukaryota</taxon>
        <taxon>Fungi</taxon>
        <taxon>Dikarya</taxon>
        <taxon>Ascomycota</taxon>
        <taxon>Pezizomycotina</taxon>
        <taxon>Eurotiomycetes</taxon>
        <taxon>Eurotiomycetidae</taxon>
        <taxon>Eurotiales</taxon>
        <taxon>Aspergillaceae</taxon>
        <taxon>Aspergillus</taxon>
        <taxon>Aspergillus subgen. Circumdati</taxon>
    </lineage>
</organism>
<dbReference type="EMBL" id="KZ824596">
    <property type="protein sequence ID" value="RAK83178.1"/>
    <property type="molecule type" value="Genomic_DNA"/>
</dbReference>
<name>A0ACD1HYD5_9EURO</name>
<sequence length="71" mass="7854">MRRLSVGISSSGPINSRRTFAPSLVSWDTAGVAVAAEGLFFSAHYFLLRAILRRNIAPIAEKTWRSDSWST</sequence>
<protein>
    <submittedName>
        <fullName evidence="1">Uncharacterized protein</fullName>
    </submittedName>
</protein>
<evidence type="ECO:0000313" key="1">
    <source>
        <dbReference type="EMBL" id="RAK83178.1"/>
    </source>
</evidence>
<accession>A0ACD1HYD5</accession>
<keyword evidence="2" id="KW-1185">Reference proteome</keyword>
<evidence type="ECO:0000313" key="2">
    <source>
        <dbReference type="Proteomes" id="UP000249748"/>
    </source>
</evidence>